<evidence type="ECO:0000313" key="2">
    <source>
        <dbReference type="Proteomes" id="UP000033054"/>
    </source>
</evidence>
<dbReference type="SUPFAM" id="SSF54427">
    <property type="entry name" value="NTF2-like"/>
    <property type="match status" value="1"/>
</dbReference>
<dbReference type="AlphaFoldDB" id="A0A0E3ZYQ4"/>
<name>A0A0E3ZYQ4_9BACT</name>
<dbReference type="PATRIC" id="fig|1379870.5.peg.4772"/>
<accession>A0A0E3ZYQ4</accession>
<sequence>MNLPKVVADLVEAQNRFDSVAYANCFSETALVFDEGKTHHGRKEIEHWIADSNERYKATMKPVGFEEKETESLLKAETSGNFEGSPIVLTYHLEIVDELIQSLKITG</sequence>
<organism evidence="1 2">
    <name type="scientific">Spirosoma radiotolerans</name>
    <dbReference type="NCBI Taxonomy" id="1379870"/>
    <lineage>
        <taxon>Bacteria</taxon>
        <taxon>Pseudomonadati</taxon>
        <taxon>Bacteroidota</taxon>
        <taxon>Cytophagia</taxon>
        <taxon>Cytophagales</taxon>
        <taxon>Cytophagaceae</taxon>
        <taxon>Spirosoma</taxon>
    </lineage>
</organism>
<gene>
    <name evidence="1" type="ORF">SD10_22050</name>
</gene>
<proteinExistence type="predicted"/>
<dbReference type="InterPro" id="IPR032710">
    <property type="entry name" value="NTF2-like_dom_sf"/>
</dbReference>
<evidence type="ECO:0000313" key="1">
    <source>
        <dbReference type="EMBL" id="AKD57175.1"/>
    </source>
</evidence>
<dbReference type="HOGENOM" id="CLU_148715_1_0_10"/>
<dbReference type="Gene3D" id="3.10.450.50">
    <property type="match status" value="1"/>
</dbReference>
<dbReference type="RefSeq" id="WP_046576803.1">
    <property type="nucleotide sequence ID" value="NZ_CP010429.1"/>
</dbReference>
<dbReference type="STRING" id="1379870.SD10_22050"/>
<evidence type="ECO:0008006" key="3">
    <source>
        <dbReference type="Google" id="ProtNLM"/>
    </source>
</evidence>
<keyword evidence="2" id="KW-1185">Reference proteome</keyword>
<reference evidence="1 2" key="1">
    <citation type="journal article" date="2014" name="Curr. Microbiol.">
        <title>Spirosoma radiotolerans sp. nov., a gamma-radiation-resistant bacterium isolated from gamma ray-irradiated soil.</title>
        <authorList>
            <person name="Lee J.J."/>
            <person name="Srinivasan S."/>
            <person name="Lim S."/>
            <person name="Joe M."/>
            <person name="Im S."/>
            <person name="Bae S.I."/>
            <person name="Park K.R."/>
            <person name="Han J.H."/>
            <person name="Park S.H."/>
            <person name="Joo B.M."/>
            <person name="Park S.J."/>
            <person name="Kim M.K."/>
        </authorList>
    </citation>
    <scope>NUCLEOTIDE SEQUENCE [LARGE SCALE GENOMIC DNA]</scope>
    <source>
        <strain evidence="1 2">DG5A</strain>
    </source>
</reference>
<dbReference type="EMBL" id="CP010429">
    <property type="protein sequence ID" value="AKD57175.1"/>
    <property type="molecule type" value="Genomic_DNA"/>
</dbReference>
<dbReference type="OrthoDB" id="8684708at2"/>
<dbReference type="KEGG" id="srd:SD10_22050"/>
<protein>
    <recommendedName>
        <fullName evidence="3">SnoaL-like domain-containing protein</fullName>
    </recommendedName>
</protein>
<dbReference type="Proteomes" id="UP000033054">
    <property type="component" value="Chromosome"/>
</dbReference>